<proteinExistence type="predicted"/>
<dbReference type="Gene3D" id="1.25.10.10">
    <property type="entry name" value="Leucine-rich Repeat Variant"/>
    <property type="match status" value="1"/>
</dbReference>
<evidence type="ECO:0000313" key="2">
    <source>
        <dbReference type="EMBL" id="KAK1173226.1"/>
    </source>
</evidence>
<dbReference type="GO" id="GO:0097225">
    <property type="term" value="C:sperm midpiece"/>
    <property type="evidence" value="ECO:0007669"/>
    <property type="project" value="TreeGrafter"/>
</dbReference>
<accession>A0AAD8GFJ8</accession>
<gene>
    <name evidence="2" type="ORF">AOXY_G3300</name>
</gene>
<organism evidence="2 3">
    <name type="scientific">Acipenser oxyrinchus oxyrinchus</name>
    <dbReference type="NCBI Taxonomy" id="40147"/>
    <lineage>
        <taxon>Eukaryota</taxon>
        <taxon>Metazoa</taxon>
        <taxon>Chordata</taxon>
        <taxon>Craniata</taxon>
        <taxon>Vertebrata</taxon>
        <taxon>Euteleostomi</taxon>
        <taxon>Actinopterygii</taxon>
        <taxon>Chondrostei</taxon>
        <taxon>Acipenseriformes</taxon>
        <taxon>Acipenseridae</taxon>
        <taxon>Acipenser</taxon>
    </lineage>
</organism>
<dbReference type="InterPro" id="IPR048732">
    <property type="entry name" value="CFA69"/>
</dbReference>
<dbReference type="PANTHER" id="PTHR14716">
    <property type="entry name" value="CILIA- AND FLAGELLA-ASSOCIATED PROTEIN 69"/>
    <property type="match status" value="1"/>
</dbReference>
<dbReference type="Proteomes" id="UP001230051">
    <property type="component" value="Unassembled WGS sequence"/>
</dbReference>
<dbReference type="FunFam" id="1.25.10.10:FF:000863">
    <property type="entry name" value="cilia- and flagella-associated protein 69 isoform X2"/>
    <property type="match status" value="1"/>
</dbReference>
<evidence type="ECO:0000313" key="3">
    <source>
        <dbReference type="Proteomes" id="UP001230051"/>
    </source>
</evidence>
<dbReference type="AlphaFoldDB" id="A0AAD8GFJ8"/>
<comment type="caution">
    <text evidence="2">The sequence shown here is derived from an EMBL/GenBank/DDBJ whole genome shotgun (WGS) entry which is preliminary data.</text>
</comment>
<dbReference type="InterPro" id="IPR016024">
    <property type="entry name" value="ARM-type_fold"/>
</dbReference>
<dbReference type="GO" id="GO:1990834">
    <property type="term" value="P:response to odorant"/>
    <property type="evidence" value="ECO:0007669"/>
    <property type="project" value="TreeGrafter"/>
</dbReference>
<reference evidence="2" key="1">
    <citation type="submission" date="2022-02" db="EMBL/GenBank/DDBJ databases">
        <title>Atlantic sturgeon de novo genome assembly.</title>
        <authorList>
            <person name="Stock M."/>
            <person name="Klopp C."/>
            <person name="Guiguen Y."/>
            <person name="Cabau C."/>
            <person name="Parinello H."/>
            <person name="Santidrian Yebra-Pimentel E."/>
            <person name="Kuhl H."/>
            <person name="Dirks R.P."/>
            <person name="Guessner J."/>
            <person name="Wuertz S."/>
            <person name="Du K."/>
            <person name="Schartl M."/>
        </authorList>
    </citation>
    <scope>NUCLEOTIDE SEQUENCE</scope>
    <source>
        <strain evidence="2">STURGEONOMICS-FGT-2020</strain>
        <tissue evidence="2">Whole blood</tissue>
    </source>
</reference>
<protein>
    <recommendedName>
        <fullName evidence="1">Cilia- and flagella-associated protein 69 ARM repeats domain-containing protein</fullName>
    </recommendedName>
</protein>
<dbReference type="PANTHER" id="PTHR14716:SF0">
    <property type="entry name" value="CILIA- AND FLAGELLA-ASSOCIATED PROTEIN 69"/>
    <property type="match status" value="1"/>
</dbReference>
<sequence length="940" mass="105798">MLNASASFTVRTKVESRKQVAPVIKHIITDSDLGIREGVPLKALELSQVTRLIEDPYSCNLKERHLIVLKKVVKRYQNGIPLKDLVEFFKILNLCAEKVKEHPDYIFPLCELLKLCGLPFLKERSSEETTFVQIVTESISQMGFLMRVPSNQVRIQICDSIISFYKPKTSKQHVEGFLPTNPSYKVQMAEQSGLAETLVLSLALLENQFEVKLRVLQALQMLSRSSEINCSLMLKAEAASKLCSRLNDRDPSGELLFLSSEILWNLLEKGCKEEVTSQLCNLDCINALKEVFLNQLLNGFRHYDLQLRNDLLVIATVITENPKAPMIESGFAKQLILFATFPEVKSHNPLVRSLKLSFKNEDFEMKKLLFNLLVVMSKDLSAIQLFTEGKVLLSLFHYVKPNDKPGPRDWSAAQYEELQLHALATLATVAPLLIDDYMTCQGNTRLLLLLEWCVSQDAFFGQGNSFHGTGGRGNKKSQMRYCLRLLRSVVSLSDEAVNRDLCDQGALDQLLGILKKTVGDSQEEDTISLEIKTDILLIASTLCENDLHRKELFGSGGVEIIITLLKMDPAKFYSGLGHNRLILSTVDSIWSCIVGCYTTEDFFLEKGGIFFLLDLLASCPKTMHNVILGTLLEFCDNPKIISHINAWRGKKDMTAAVLLVRLWRDEENELGVRRDEHGRIVDAKKPLLCSYQEEEKVVSLPANSASAAVMDVSENMRAKIYSVFCKLGFEDLAGLTTEDYVTLAIISRYLDFKLGEVWNEISRELEEEGVRPVTPDVEALESIAKAAEDMGRKVATLQADMLENQQQQDLQDEKRIYTEIQMNHQQYELTNKSWDAYVARTSNYEILKDAKSLQVKAIESSKPKMRQQDAVFHPIQDTGLHTNFCGRLVTVDSTPAQLTGGPLANTDLALEHVSIRGGALQKTKAAKEMEQYQMGSISVK</sequence>
<evidence type="ECO:0000259" key="1">
    <source>
        <dbReference type="Pfam" id="PF21049"/>
    </source>
</evidence>
<dbReference type="InterPro" id="IPR011989">
    <property type="entry name" value="ARM-like"/>
</dbReference>
<dbReference type="GO" id="GO:0042048">
    <property type="term" value="P:olfactory behavior"/>
    <property type="evidence" value="ECO:0007669"/>
    <property type="project" value="TreeGrafter"/>
</dbReference>
<dbReference type="SUPFAM" id="SSF48371">
    <property type="entry name" value="ARM repeat"/>
    <property type="match status" value="2"/>
</dbReference>
<dbReference type="GO" id="GO:0097730">
    <property type="term" value="C:non-motile cilium"/>
    <property type="evidence" value="ECO:0007669"/>
    <property type="project" value="TreeGrafter"/>
</dbReference>
<name>A0AAD8GFJ8_ACIOX</name>
<feature type="domain" description="Cilia- and flagella-associated protein 69 ARM repeats" evidence="1">
    <location>
        <begin position="45"/>
        <end position="761"/>
    </location>
</feature>
<keyword evidence="3" id="KW-1185">Reference proteome</keyword>
<dbReference type="GO" id="GO:1902093">
    <property type="term" value="P:positive regulation of flagellated sperm motility"/>
    <property type="evidence" value="ECO:0007669"/>
    <property type="project" value="TreeGrafter"/>
</dbReference>
<dbReference type="Pfam" id="PF21049">
    <property type="entry name" value="CFA69_ARM_rpt"/>
    <property type="match status" value="1"/>
</dbReference>
<dbReference type="EMBL" id="JAGXEW010000003">
    <property type="protein sequence ID" value="KAK1173226.1"/>
    <property type="molecule type" value="Genomic_DNA"/>
</dbReference>
<dbReference type="InterPro" id="IPR048733">
    <property type="entry name" value="CFA69_ARM_dom"/>
</dbReference>